<accession>A0ABN3VF19</accession>
<feature type="domain" description="DNA primase/polymerase bifunctional N-terminal" evidence="1">
    <location>
        <begin position="13"/>
        <end position="180"/>
    </location>
</feature>
<proteinExistence type="predicted"/>
<dbReference type="InterPro" id="IPR015330">
    <property type="entry name" value="DNA_primase/pol_bifunc_N"/>
</dbReference>
<evidence type="ECO:0000259" key="1">
    <source>
        <dbReference type="SMART" id="SM00943"/>
    </source>
</evidence>
<comment type="caution">
    <text evidence="2">The sequence shown here is derived from an EMBL/GenBank/DDBJ whole genome shotgun (WGS) entry which is preliminary data.</text>
</comment>
<dbReference type="CDD" id="cd04859">
    <property type="entry name" value="Prim_Pol"/>
    <property type="match status" value="1"/>
</dbReference>
<protein>
    <recommendedName>
        <fullName evidence="1">DNA primase/polymerase bifunctional N-terminal domain-containing protein</fullName>
    </recommendedName>
</protein>
<organism evidence="2 3">
    <name type="scientific">Saccharopolyspora taberi</name>
    <dbReference type="NCBI Taxonomy" id="60895"/>
    <lineage>
        <taxon>Bacteria</taxon>
        <taxon>Bacillati</taxon>
        <taxon>Actinomycetota</taxon>
        <taxon>Actinomycetes</taxon>
        <taxon>Pseudonocardiales</taxon>
        <taxon>Pseudonocardiaceae</taxon>
        <taxon>Saccharopolyspora</taxon>
    </lineage>
</organism>
<dbReference type="Proteomes" id="UP001500979">
    <property type="component" value="Unassembled WGS sequence"/>
</dbReference>
<reference evidence="2 3" key="1">
    <citation type="journal article" date="2019" name="Int. J. Syst. Evol. Microbiol.">
        <title>The Global Catalogue of Microorganisms (GCM) 10K type strain sequencing project: providing services to taxonomists for standard genome sequencing and annotation.</title>
        <authorList>
            <consortium name="The Broad Institute Genomics Platform"/>
            <consortium name="The Broad Institute Genome Sequencing Center for Infectious Disease"/>
            <person name="Wu L."/>
            <person name="Ma J."/>
        </authorList>
    </citation>
    <scope>NUCLEOTIDE SEQUENCE [LARGE SCALE GENOMIC DNA]</scope>
    <source>
        <strain evidence="2 3">JCM 9383</strain>
    </source>
</reference>
<dbReference type="EMBL" id="BAAAUX010000015">
    <property type="protein sequence ID" value="GAA2798611.1"/>
    <property type="molecule type" value="Genomic_DNA"/>
</dbReference>
<dbReference type="Pfam" id="PF09250">
    <property type="entry name" value="Prim-Pol"/>
    <property type="match status" value="1"/>
</dbReference>
<gene>
    <name evidence="2" type="ORF">GCM10010470_37250</name>
</gene>
<evidence type="ECO:0000313" key="2">
    <source>
        <dbReference type="EMBL" id="GAA2798611.1"/>
    </source>
</evidence>
<keyword evidence="3" id="KW-1185">Reference proteome</keyword>
<dbReference type="SMART" id="SM00943">
    <property type="entry name" value="Prim-Pol"/>
    <property type="match status" value="1"/>
</dbReference>
<dbReference type="RefSeq" id="WP_344681407.1">
    <property type="nucleotide sequence ID" value="NZ_BAAAUX010000015.1"/>
</dbReference>
<evidence type="ECO:0000313" key="3">
    <source>
        <dbReference type="Proteomes" id="UP001500979"/>
    </source>
</evidence>
<dbReference type="SUPFAM" id="SSF56747">
    <property type="entry name" value="Prim-pol domain"/>
    <property type="match status" value="1"/>
</dbReference>
<name>A0ABN3VF19_9PSEU</name>
<sequence length="196" mass="20129">MGANLPAPGPAAAVDLLERGLAVFPLPSGSKVARQGWQHTVTRDPERIRASWPAGANVGIGCRASGIVGIDLDRHTTGGANAGIDGVEVFAALCARWGQPRPVTLEVRTPNDGRHLLLRVPPGLIVPSVSGGTSRLGPGIDIRAPGRTLGGYLAGPGSVVGGRAYEIEVDAPIAQLPGWLAALLAPRTPSRKTDSP</sequence>